<protein>
    <recommendedName>
        <fullName evidence="4">PrgI family protein</fullName>
    </recommendedName>
</protein>
<organism evidence="2 3">
    <name type="scientific">Lactovum miscens</name>
    <dbReference type="NCBI Taxonomy" id="190387"/>
    <lineage>
        <taxon>Bacteria</taxon>
        <taxon>Bacillati</taxon>
        <taxon>Bacillota</taxon>
        <taxon>Bacilli</taxon>
        <taxon>Lactobacillales</taxon>
        <taxon>Streptococcaceae</taxon>
        <taxon>Lactovum</taxon>
    </lineage>
</organism>
<proteinExistence type="predicted"/>
<comment type="caution">
    <text evidence="2">The sequence shown here is derived from an EMBL/GenBank/DDBJ whole genome shotgun (WGS) entry which is preliminary data.</text>
</comment>
<evidence type="ECO:0000313" key="3">
    <source>
        <dbReference type="Proteomes" id="UP000562464"/>
    </source>
</evidence>
<dbReference type="AlphaFoldDB" id="A0A841C786"/>
<name>A0A841C786_9LACT</name>
<evidence type="ECO:0008006" key="4">
    <source>
        <dbReference type="Google" id="ProtNLM"/>
    </source>
</evidence>
<reference evidence="2 3" key="1">
    <citation type="submission" date="2020-08" db="EMBL/GenBank/DDBJ databases">
        <title>Genomic Encyclopedia of Type Strains, Phase IV (KMG-IV): sequencing the most valuable type-strain genomes for metagenomic binning, comparative biology and taxonomic classification.</title>
        <authorList>
            <person name="Goeker M."/>
        </authorList>
    </citation>
    <scope>NUCLEOTIDE SEQUENCE [LARGE SCALE GENOMIC DNA]</scope>
    <source>
        <strain evidence="2 3">DSM 14925</strain>
    </source>
</reference>
<keyword evidence="1" id="KW-0812">Transmembrane</keyword>
<feature type="transmembrane region" description="Helical" evidence="1">
    <location>
        <begin position="23"/>
        <end position="44"/>
    </location>
</feature>
<evidence type="ECO:0000313" key="2">
    <source>
        <dbReference type="EMBL" id="MBB5887598.1"/>
    </source>
</evidence>
<keyword evidence="1" id="KW-1133">Transmembrane helix</keyword>
<sequence length="92" mass="10904">MAYTLLGLALIPLSLEVFFLPTWLFYVVVFPTGIVLGGYPFLLLTNKWKTTRRRIELYFMEEDSYYQTGQIRRYESFEFTQQASVKETDNIN</sequence>
<evidence type="ECO:0000256" key="1">
    <source>
        <dbReference type="SAM" id="Phobius"/>
    </source>
</evidence>
<accession>A0A841C786</accession>
<keyword evidence="3" id="KW-1185">Reference proteome</keyword>
<gene>
    <name evidence="2" type="ORF">HNQ37_000470</name>
</gene>
<dbReference type="EMBL" id="JACHHV010000005">
    <property type="protein sequence ID" value="MBB5887598.1"/>
    <property type="molecule type" value="Genomic_DNA"/>
</dbReference>
<keyword evidence="1" id="KW-0472">Membrane</keyword>
<dbReference type="Proteomes" id="UP000562464">
    <property type="component" value="Unassembled WGS sequence"/>
</dbReference>
<dbReference type="RefSeq" id="WP_246415565.1">
    <property type="nucleotide sequence ID" value="NZ_JACHHV010000005.1"/>
</dbReference>